<keyword evidence="2" id="KW-1185">Reference proteome</keyword>
<proteinExistence type="predicted"/>
<reference evidence="1 2" key="1">
    <citation type="submission" date="2022-12" db="EMBL/GenBank/DDBJ databases">
        <title>Chromosome-scale assembly of the Ensete ventricosum genome.</title>
        <authorList>
            <person name="Dussert Y."/>
            <person name="Stocks J."/>
            <person name="Wendawek A."/>
            <person name="Woldeyes F."/>
            <person name="Nichols R.A."/>
            <person name="Borrell J.S."/>
        </authorList>
    </citation>
    <scope>NUCLEOTIDE SEQUENCE [LARGE SCALE GENOMIC DNA]</scope>
    <source>
        <strain evidence="2">cv. Maze</strain>
        <tissue evidence="1">Seeds</tissue>
    </source>
</reference>
<organism evidence="1 2">
    <name type="scientific">Ensete ventricosum</name>
    <name type="common">Abyssinian banana</name>
    <name type="synonym">Musa ensete</name>
    <dbReference type="NCBI Taxonomy" id="4639"/>
    <lineage>
        <taxon>Eukaryota</taxon>
        <taxon>Viridiplantae</taxon>
        <taxon>Streptophyta</taxon>
        <taxon>Embryophyta</taxon>
        <taxon>Tracheophyta</taxon>
        <taxon>Spermatophyta</taxon>
        <taxon>Magnoliopsida</taxon>
        <taxon>Liliopsida</taxon>
        <taxon>Zingiberales</taxon>
        <taxon>Musaceae</taxon>
        <taxon>Ensete</taxon>
    </lineage>
</organism>
<gene>
    <name evidence="1" type="ORF">OPV22_020350</name>
</gene>
<dbReference type="Proteomes" id="UP001222027">
    <property type="component" value="Unassembled WGS sequence"/>
</dbReference>
<evidence type="ECO:0000313" key="2">
    <source>
        <dbReference type="Proteomes" id="UP001222027"/>
    </source>
</evidence>
<dbReference type="EMBL" id="JAQQAF010000006">
    <property type="protein sequence ID" value="KAJ8476623.1"/>
    <property type="molecule type" value="Genomic_DNA"/>
</dbReference>
<name>A0AAV8QPT7_ENSVE</name>
<comment type="caution">
    <text evidence="1">The sequence shown here is derived from an EMBL/GenBank/DDBJ whole genome shotgun (WGS) entry which is preliminary data.</text>
</comment>
<evidence type="ECO:0000313" key="1">
    <source>
        <dbReference type="EMBL" id="KAJ8476623.1"/>
    </source>
</evidence>
<accession>A0AAV8QPT7</accession>
<sequence>MVARACQDRAGVKVDAEVMLLEATELQQGLVVADKWISVATRGGSPGRCSHTAGWPCPLSIHYKETTFSSSLDNVSVVVMDGAEDSQGGRLLPIIVAYRH</sequence>
<protein>
    <submittedName>
        <fullName evidence="1">Uncharacterized protein</fullName>
    </submittedName>
</protein>
<dbReference type="AlphaFoldDB" id="A0AAV8QPT7"/>